<evidence type="ECO:0000313" key="5">
    <source>
        <dbReference type="Proteomes" id="UP000785679"/>
    </source>
</evidence>
<name>A0A8J8T629_HALGN</name>
<dbReference type="AlphaFoldDB" id="A0A8J8T629"/>
<comment type="caution">
    <text evidence="4">The sequence shown here is derived from an EMBL/GenBank/DDBJ whole genome shotgun (WGS) entry which is preliminary data.</text>
</comment>
<dbReference type="EMBL" id="RRYP01003557">
    <property type="protein sequence ID" value="TNV83689.1"/>
    <property type="molecule type" value="Genomic_DNA"/>
</dbReference>
<keyword evidence="2" id="KW-0472">Membrane</keyword>
<gene>
    <name evidence="4" type="ORF">FGO68_gene16136</name>
</gene>
<keyword evidence="3" id="KW-0732">Signal</keyword>
<reference evidence="4" key="1">
    <citation type="submission" date="2019-06" db="EMBL/GenBank/DDBJ databases">
        <authorList>
            <person name="Zheng W."/>
        </authorList>
    </citation>
    <scope>NUCLEOTIDE SEQUENCE</scope>
    <source>
        <strain evidence="4">QDHG01</strain>
    </source>
</reference>
<accession>A0A8J8T629</accession>
<keyword evidence="2" id="KW-1133">Transmembrane helix</keyword>
<sequence length="831" mass="94287">MRINNFCNVLAIFAVMAGFCQSLAHDQMGLGDICRVNEQVCAPCLNQTVYVTTSGKVTEGIIIQDELKDATDFKLCLPNQEIHQSSECACYSDFNGLIGSQICLHSLEFCTKIATRREIDNQCRFDMECASNLCNKATMTCQESLFTQKRNVSYHQQQSQRNAAMKRQLQKQITLYDSCYACTFNGNHWNGSYCTTTNYTMSLAQKLYVKTDVKGCLTANEDIQNISNSKVMTIPSTDQYVSTNFAYNFYCNSVGEQYKARVENNANKTVYFHMKYSEQGVQRFLWTWILYPIGKMTLNTTVGTKFEISSYVTATAWFVCTKVGNMTIQYAVVDASTYNFPTMNSQIPDVYCAYYSAYIPSTKTCPASTKYCAYYSGYISVNATCPASDKYCAYYGYNIPANQTCPSTKYCAYYGYNISVNSTCPYSNKTVYCEYYRYNISQTAYCPPSTYYCQSYGYNISINSTCPVNSESDSYTYYSSIGLSGDLSKVKDPGYFDKFTYNTKDNTITVIYNNTKCVIYTSSVKCSPYSSKAAANGGAVAAGILIPIIFLAISLTLIFMTCLKRRKVNGSMSWVCRKRLHLCECEKRRARSYQQHLERQLEKAKLQQHNNETNMGLNTGMALIMGQPTVMMTQMPPQPVLVAVQPQPMMQTAQITPEHHLPGQVFSPKSQQQQQVVPAKPEPKGDKPKDSTQSTTMPQQQPQPQAQMQMPDPYQQQQQMQFQAMQPQNFVMSAPQAPMDMYGNPMFMAPQQQPMQMYNSQQPMLQPMYAQGPQPMMMANTYMDPQQQQQPQMMMMQAGPPQAEYVMMQQQQYMMPQPIVMQGPTMFMQQM</sequence>
<feature type="region of interest" description="Disordered" evidence="1">
    <location>
        <begin position="660"/>
        <end position="718"/>
    </location>
</feature>
<protein>
    <submittedName>
        <fullName evidence="4">Uncharacterized protein</fullName>
    </submittedName>
</protein>
<evidence type="ECO:0000313" key="4">
    <source>
        <dbReference type="EMBL" id="TNV83689.1"/>
    </source>
</evidence>
<feature type="transmembrane region" description="Helical" evidence="2">
    <location>
        <begin position="539"/>
        <end position="563"/>
    </location>
</feature>
<keyword evidence="5" id="KW-1185">Reference proteome</keyword>
<keyword evidence="2" id="KW-0812">Transmembrane</keyword>
<feature type="compositionally biased region" description="Low complexity" evidence="1">
    <location>
        <begin position="697"/>
        <end position="718"/>
    </location>
</feature>
<feature type="compositionally biased region" description="Basic and acidic residues" evidence="1">
    <location>
        <begin position="681"/>
        <end position="690"/>
    </location>
</feature>
<feature type="chain" id="PRO_5035254216" evidence="3">
    <location>
        <begin position="23"/>
        <end position="831"/>
    </location>
</feature>
<proteinExistence type="predicted"/>
<evidence type="ECO:0000256" key="2">
    <source>
        <dbReference type="SAM" id="Phobius"/>
    </source>
</evidence>
<organism evidence="4 5">
    <name type="scientific">Halteria grandinella</name>
    <dbReference type="NCBI Taxonomy" id="5974"/>
    <lineage>
        <taxon>Eukaryota</taxon>
        <taxon>Sar</taxon>
        <taxon>Alveolata</taxon>
        <taxon>Ciliophora</taxon>
        <taxon>Intramacronucleata</taxon>
        <taxon>Spirotrichea</taxon>
        <taxon>Stichotrichia</taxon>
        <taxon>Sporadotrichida</taxon>
        <taxon>Halteriidae</taxon>
        <taxon>Halteria</taxon>
    </lineage>
</organism>
<evidence type="ECO:0000256" key="3">
    <source>
        <dbReference type="SAM" id="SignalP"/>
    </source>
</evidence>
<evidence type="ECO:0000256" key="1">
    <source>
        <dbReference type="SAM" id="MobiDB-lite"/>
    </source>
</evidence>
<dbReference type="Proteomes" id="UP000785679">
    <property type="component" value="Unassembled WGS sequence"/>
</dbReference>
<feature type="signal peptide" evidence="3">
    <location>
        <begin position="1"/>
        <end position="22"/>
    </location>
</feature>